<evidence type="ECO:0000256" key="7">
    <source>
        <dbReference type="ARBA" id="ARBA00022825"/>
    </source>
</evidence>
<evidence type="ECO:0000259" key="13">
    <source>
        <dbReference type="Pfam" id="PF21316"/>
    </source>
</evidence>
<evidence type="ECO:0000259" key="12">
    <source>
        <dbReference type="Pfam" id="PF21223"/>
    </source>
</evidence>
<evidence type="ECO:0000256" key="6">
    <source>
        <dbReference type="ARBA" id="ARBA00022801"/>
    </source>
</evidence>
<dbReference type="PROSITE" id="PS00138">
    <property type="entry name" value="SUBTILASE_SER"/>
    <property type="match status" value="1"/>
</dbReference>
<evidence type="ECO:0000259" key="10">
    <source>
        <dbReference type="Pfam" id="PF00082"/>
    </source>
</evidence>
<dbReference type="InterPro" id="IPR048383">
    <property type="entry name" value="TPPII_Ig-like-1"/>
</dbReference>
<dbReference type="Pfam" id="PF00082">
    <property type="entry name" value="Peptidase_S8"/>
    <property type="match status" value="1"/>
</dbReference>
<feature type="signal peptide" evidence="9">
    <location>
        <begin position="1"/>
        <end position="25"/>
    </location>
</feature>
<dbReference type="InterPro" id="IPR015500">
    <property type="entry name" value="Peptidase_S8_subtilisin-rel"/>
</dbReference>
<evidence type="ECO:0000256" key="3">
    <source>
        <dbReference type="ARBA" id="ARBA00012462"/>
    </source>
</evidence>
<feature type="domain" description="Tripeptidyl-peptidase II galactose-binding" evidence="13">
    <location>
        <begin position="680"/>
        <end position="766"/>
    </location>
</feature>
<dbReference type="InterPro" id="IPR034051">
    <property type="entry name" value="TPP_II_domain"/>
</dbReference>
<dbReference type="InterPro" id="IPR048384">
    <property type="entry name" value="TPPII_GBD"/>
</dbReference>
<reference evidence="14 15" key="1">
    <citation type="submission" date="2019-02" db="EMBL/GenBank/DDBJ databases">
        <title>Deep-cultivation of Planctomycetes and their phenomic and genomic characterization uncovers novel biology.</title>
        <authorList>
            <person name="Wiegand S."/>
            <person name="Jogler M."/>
            <person name="Boedeker C."/>
            <person name="Pinto D."/>
            <person name="Vollmers J."/>
            <person name="Rivas-Marin E."/>
            <person name="Kohn T."/>
            <person name="Peeters S.H."/>
            <person name="Heuer A."/>
            <person name="Rast P."/>
            <person name="Oberbeckmann S."/>
            <person name="Bunk B."/>
            <person name="Jeske O."/>
            <person name="Meyerdierks A."/>
            <person name="Storesund J.E."/>
            <person name="Kallscheuer N."/>
            <person name="Luecker S."/>
            <person name="Lage O.M."/>
            <person name="Pohl T."/>
            <person name="Merkel B.J."/>
            <person name="Hornburger P."/>
            <person name="Mueller R.-W."/>
            <person name="Bruemmer F."/>
            <person name="Labrenz M."/>
            <person name="Spormann A.M."/>
            <person name="Op den Camp H."/>
            <person name="Overmann J."/>
            <person name="Amann R."/>
            <person name="Jetten M.S.M."/>
            <person name="Mascher T."/>
            <person name="Medema M.H."/>
            <person name="Devos D.P."/>
            <person name="Kaster A.-K."/>
            <person name="Ovreas L."/>
            <person name="Rohde M."/>
            <person name="Galperin M.Y."/>
            <person name="Jogler C."/>
        </authorList>
    </citation>
    <scope>NUCLEOTIDE SEQUENCE [LARGE SCALE GENOMIC DNA]</scope>
    <source>
        <strain evidence="14 15">Mal48</strain>
    </source>
</reference>
<dbReference type="Gene3D" id="3.40.50.200">
    <property type="entry name" value="Peptidase S8/S53 domain"/>
    <property type="match status" value="1"/>
</dbReference>
<dbReference type="InterPro" id="IPR000209">
    <property type="entry name" value="Peptidase_S8/S53_dom"/>
</dbReference>
<dbReference type="InterPro" id="IPR023828">
    <property type="entry name" value="Peptidase_S8_Ser-AS"/>
</dbReference>
<proteinExistence type="inferred from homology"/>
<protein>
    <recommendedName>
        <fullName evidence="3">tripeptidyl-peptidase II</fullName>
        <ecNumber evidence="3">3.4.14.10</ecNumber>
    </recommendedName>
</protein>
<dbReference type="KEGG" id="tpol:Mal48_30890"/>
<evidence type="ECO:0000259" key="11">
    <source>
        <dbReference type="Pfam" id="PF12580"/>
    </source>
</evidence>
<keyword evidence="7 8" id="KW-0720">Serine protease</keyword>
<gene>
    <name evidence="14" type="primary">apr</name>
    <name evidence="14" type="ORF">Mal48_30890</name>
</gene>
<dbReference type="PROSITE" id="PS51892">
    <property type="entry name" value="SUBTILASE"/>
    <property type="match status" value="1"/>
</dbReference>
<dbReference type="OrthoDB" id="9798386at2"/>
<dbReference type="Gene3D" id="2.20.25.690">
    <property type="match status" value="1"/>
</dbReference>
<accession>A0A517QQG2</accession>
<feature type="active site" description="Charge relay system" evidence="8">
    <location>
        <position position="289"/>
    </location>
</feature>
<dbReference type="Gene3D" id="2.60.40.3170">
    <property type="match status" value="1"/>
</dbReference>
<dbReference type="Proteomes" id="UP000315724">
    <property type="component" value="Chromosome"/>
</dbReference>
<feature type="domain" description="Tripeptidyl peptidase II second Ig-like" evidence="11">
    <location>
        <begin position="803"/>
        <end position="985"/>
    </location>
</feature>
<keyword evidence="15" id="KW-1185">Reference proteome</keyword>
<dbReference type="InterPro" id="IPR046940">
    <property type="entry name" value="TPPII_Ig-like_sf"/>
</dbReference>
<dbReference type="FunFam" id="3.40.50.200:FF:000003">
    <property type="entry name" value="Tripeptidyl peptidase 2"/>
    <property type="match status" value="1"/>
</dbReference>
<dbReference type="InterPro" id="IPR046939">
    <property type="entry name" value="TPPII_C_sf"/>
</dbReference>
<evidence type="ECO:0000256" key="4">
    <source>
        <dbReference type="ARBA" id="ARBA00022438"/>
    </source>
</evidence>
<dbReference type="Pfam" id="PF21223">
    <property type="entry name" value="TPPII_Ig-like-1"/>
    <property type="match status" value="1"/>
</dbReference>
<comment type="catalytic activity">
    <reaction evidence="1">
        <text>Release of an N-terminal tripeptide from a polypeptide.</text>
        <dbReference type="EC" id="3.4.14.10"/>
    </reaction>
</comment>
<keyword evidence="5 8" id="KW-0645">Protease</keyword>
<evidence type="ECO:0000256" key="9">
    <source>
        <dbReference type="SAM" id="SignalP"/>
    </source>
</evidence>
<dbReference type="PANTHER" id="PTHR43806:SF14">
    <property type="entry name" value="TRIPEPTIDYL-PEPTIDASE 2"/>
    <property type="match status" value="1"/>
</dbReference>
<dbReference type="InterPro" id="IPR022398">
    <property type="entry name" value="Peptidase_S8_His-AS"/>
</dbReference>
<dbReference type="EMBL" id="CP036267">
    <property type="protein sequence ID" value="QDT33833.1"/>
    <property type="molecule type" value="Genomic_DNA"/>
</dbReference>
<dbReference type="GO" id="GO:0004252">
    <property type="term" value="F:serine-type endopeptidase activity"/>
    <property type="evidence" value="ECO:0007669"/>
    <property type="project" value="UniProtKB-UniRule"/>
</dbReference>
<dbReference type="SUPFAM" id="SSF52743">
    <property type="entry name" value="Subtilisin-like"/>
    <property type="match status" value="1"/>
</dbReference>
<dbReference type="InterPro" id="IPR022229">
    <property type="entry name" value="TPPII_Ig-like-2"/>
</dbReference>
<dbReference type="Pfam" id="PF21316">
    <property type="entry name" value="TPPII_GBD"/>
    <property type="match status" value="1"/>
</dbReference>
<evidence type="ECO:0000256" key="1">
    <source>
        <dbReference type="ARBA" id="ARBA00001910"/>
    </source>
</evidence>
<feature type="domain" description="Peptidase S8/S53" evidence="10">
    <location>
        <begin position="70"/>
        <end position="516"/>
    </location>
</feature>
<dbReference type="EC" id="3.4.14.10" evidence="3"/>
<keyword evidence="9" id="KW-0732">Signal</keyword>
<evidence type="ECO:0000313" key="15">
    <source>
        <dbReference type="Proteomes" id="UP000315724"/>
    </source>
</evidence>
<evidence type="ECO:0000256" key="2">
    <source>
        <dbReference type="ARBA" id="ARBA00011073"/>
    </source>
</evidence>
<name>A0A517QQG2_9PLAN</name>
<dbReference type="GO" id="GO:0004177">
    <property type="term" value="F:aminopeptidase activity"/>
    <property type="evidence" value="ECO:0007669"/>
    <property type="project" value="UniProtKB-KW"/>
</dbReference>
<evidence type="ECO:0000313" key="14">
    <source>
        <dbReference type="EMBL" id="QDT33833.1"/>
    </source>
</evidence>
<feature type="domain" description="Tripeptidyl-peptidase II first Ig-like" evidence="12">
    <location>
        <begin position="549"/>
        <end position="661"/>
    </location>
</feature>
<dbReference type="Pfam" id="PF12580">
    <property type="entry name" value="TPPII"/>
    <property type="match status" value="1"/>
</dbReference>
<dbReference type="GO" id="GO:0005829">
    <property type="term" value="C:cytosol"/>
    <property type="evidence" value="ECO:0007669"/>
    <property type="project" value="TreeGrafter"/>
</dbReference>
<dbReference type="PRINTS" id="PR00723">
    <property type="entry name" value="SUBTILISIN"/>
</dbReference>
<dbReference type="PANTHER" id="PTHR43806">
    <property type="entry name" value="PEPTIDASE S8"/>
    <property type="match status" value="1"/>
</dbReference>
<keyword evidence="4" id="KW-0031">Aminopeptidase</keyword>
<evidence type="ECO:0000256" key="8">
    <source>
        <dbReference type="PROSITE-ProRule" id="PRU01240"/>
    </source>
</evidence>
<dbReference type="PROSITE" id="PS00137">
    <property type="entry name" value="SUBTILASE_HIS"/>
    <property type="match status" value="1"/>
</dbReference>
<dbReference type="Gene3D" id="1.25.40.710">
    <property type="match status" value="1"/>
</dbReference>
<dbReference type="InterPro" id="IPR050131">
    <property type="entry name" value="Peptidase_S8_subtilisin-like"/>
</dbReference>
<organism evidence="14 15">
    <name type="scientific">Thalassoglobus polymorphus</name>
    <dbReference type="NCBI Taxonomy" id="2527994"/>
    <lineage>
        <taxon>Bacteria</taxon>
        <taxon>Pseudomonadati</taxon>
        <taxon>Planctomycetota</taxon>
        <taxon>Planctomycetia</taxon>
        <taxon>Planctomycetales</taxon>
        <taxon>Planctomycetaceae</taxon>
        <taxon>Thalassoglobus</taxon>
    </lineage>
</organism>
<dbReference type="GO" id="GO:0006508">
    <property type="term" value="P:proteolysis"/>
    <property type="evidence" value="ECO:0007669"/>
    <property type="project" value="UniProtKB-KW"/>
</dbReference>
<dbReference type="AlphaFoldDB" id="A0A517QQG2"/>
<evidence type="ECO:0000256" key="5">
    <source>
        <dbReference type="ARBA" id="ARBA00022670"/>
    </source>
</evidence>
<keyword evidence="6 8" id="KW-0378">Hydrolase</keyword>
<sequence length="1258" mass="139466" precursor="true">MARFAILTVLAAILFLSHHHPSGLADETKQIAKKKELKKSSELSYQSEALLPKTETGAVRFLKANPKFDGRGVIVAIFDTGVDPGAAGLRVTSDGKPKVIDIIDATGSGDVAMSDEVEAEDGKLTGQTGRTLSLNEKWKNPSGKYRLGLKAGFDLFPAPLVSRLKKERLKKWNQAQRKREADLLSQLDEKNPSITKKEIQARIDVLRSAQKDFEDPGPIFDCVTFHDGKNWQAVVDTDEDGDLADEELLTDYKVNQKFANFGEASKLNFSVNLYENGKVLSIVTTTGSHGTHVAGIVGANYPENPQRNGLAPGVQFISVSIGDSRLGGMETGTALIRGLKRVAEMKCDLINMSFGEQAAVPNQGRLIEEFNKIVRDKGVIFVSSAGNSGPALTTVGSPGGTSSAVIGVGAYVSPEMAKQEYSLHEAVPGLPYTWTSRGPTADGDWGVDLFAPGGAIAPVPAYTLQPSQRMNGTSMASPNACGNIALMLSGLKQEGREYTPFSIQRSLQATAAKVETVDKLAQGPGLVQIDKAYAHQLGQASAAEAIEIDVEISSRSNARGIYIREEFEMKQSVGAAVQVKPRFHDSELNDNILEFEIPITLSVEADWVSVGSQLLLTNGGASFGVIVDATGLKPGLHTAEVVGVHAEHPERGPLFRVPIVVTKPEKLSSNQFKKKIKSKAGTLVRTFLTPPIGSRYVELKLTRKSGNGSGYFYLHNLQLVPGQSFETHETKSTTSLSPGEVFVKRIPVLSERTLEVCLAQYWSSLGESDLELEVSFGGIEPSLDMITLPSRGDALPLDLTARLQFERAKLSGSLTRWQRQLTPVKSEIELLSDERDGLWDDQRTWKMVLDYKFELASKTKIQLSIPLLTPLLYSSPVDAHFIQVLDKNQRPVHTDDMFPADFSAESGEYLVRVELRHLDRKALKKYEQIPLVIEQPVGRVGLRFFESRLDAIQNTKPRSSTELTVGEQVRFWVTLPLSQSLPKGASNGDVLVGNVSLSDDDPNPIPVRHVISSVTTKTKAETKAAPVTNLVNAEQKFLLETLRRLDWSKHQPQIEEISDRLKELGKADRQLLVARLHLADSLDRKERLDVVVELADEVIDSVKTNKLARYFGRKHSPKTAEEKRLHQEMEAAKRDLIDALYRKERALAYHELPDVLAKHPIKDQEKLDRAFEKNFRELSSWVDTTSKEYFLLHSRRDRREGNYGQAIQLLNKHSGSGQPVYLYHKKRRDLYELLDWKDWQQAEQNWMLRYFPEGPPKP</sequence>
<comment type="similarity">
    <text evidence="2 8">Belongs to the peptidase S8 family.</text>
</comment>
<dbReference type="GO" id="GO:0008240">
    <property type="term" value="F:tripeptidyl-peptidase activity"/>
    <property type="evidence" value="ECO:0007669"/>
    <property type="project" value="UniProtKB-EC"/>
</dbReference>
<feature type="active site" description="Charge relay system" evidence="8">
    <location>
        <position position="474"/>
    </location>
</feature>
<dbReference type="InterPro" id="IPR036852">
    <property type="entry name" value="Peptidase_S8/S53_dom_sf"/>
</dbReference>
<dbReference type="CDD" id="cd04857">
    <property type="entry name" value="Peptidases_S8_Tripeptidyl_Aminopeptidase_II"/>
    <property type="match status" value="1"/>
</dbReference>
<feature type="chain" id="PRO_5022063965" description="tripeptidyl-peptidase II" evidence="9">
    <location>
        <begin position="26"/>
        <end position="1258"/>
    </location>
</feature>
<feature type="active site" description="Charge relay system" evidence="8">
    <location>
        <position position="79"/>
    </location>
</feature>
<dbReference type="RefSeq" id="WP_145200778.1">
    <property type="nucleotide sequence ID" value="NZ_CP036267.1"/>
</dbReference>